<evidence type="ECO:0000256" key="7">
    <source>
        <dbReference type="ARBA" id="ARBA00022801"/>
    </source>
</evidence>
<dbReference type="EC" id="3.6.1.55" evidence="12"/>
<evidence type="ECO:0000256" key="2">
    <source>
        <dbReference type="ARBA" id="ARBA00005582"/>
    </source>
</evidence>
<dbReference type="PROSITE" id="PS51462">
    <property type="entry name" value="NUDIX"/>
    <property type="match status" value="1"/>
</dbReference>
<keyword evidence="6" id="KW-0227">DNA damage</keyword>
<dbReference type="CDD" id="cd04699">
    <property type="entry name" value="NUDIX_MutT_Nudt1"/>
    <property type="match status" value="1"/>
</dbReference>
<dbReference type="RefSeq" id="WP_028683728.1">
    <property type="nucleotide sequence ID" value="NZ_CP027749.1"/>
</dbReference>
<dbReference type="GO" id="GO:0008413">
    <property type="term" value="F:8-oxo-7,8-dihydroguanosine triphosphate pyrophosphatase activity"/>
    <property type="evidence" value="ECO:0007669"/>
    <property type="project" value="TreeGrafter"/>
</dbReference>
<comment type="catalytic activity">
    <reaction evidence="11">
        <text>8-oxo-GTP + H2O = 8-oxo-GMP + diphosphate + H(+)</text>
        <dbReference type="Rhea" id="RHEA:67616"/>
        <dbReference type="ChEBI" id="CHEBI:15377"/>
        <dbReference type="ChEBI" id="CHEBI:15378"/>
        <dbReference type="ChEBI" id="CHEBI:33019"/>
        <dbReference type="ChEBI" id="CHEBI:143553"/>
        <dbReference type="ChEBI" id="CHEBI:145694"/>
    </reaction>
</comment>
<evidence type="ECO:0000256" key="4">
    <source>
        <dbReference type="ARBA" id="ARBA00022705"/>
    </source>
</evidence>
<dbReference type="EMBL" id="CP027750">
    <property type="protein sequence ID" value="AZE27400.1"/>
    <property type="molecule type" value="Genomic_DNA"/>
</dbReference>
<dbReference type="InterPro" id="IPR047127">
    <property type="entry name" value="MutT-like"/>
</dbReference>
<evidence type="ECO:0000256" key="1">
    <source>
        <dbReference type="ARBA" id="ARBA00001946"/>
    </source>
</evidence>
<accession>A0AAD0ZEP1</accession>
<keyword evidence="5" id="KW-0479">Metal-binding</keyword>
<evidence type="ECO:0000256" key="13">
    <source>
        <dbReference type="ARBA" id="ARBA00040794"/>
    </source>
</evidence>
<dbReference type="GO" id="GO:0046872">
    <property type="term" value="F:metal ion binding"/>
    <property type="evidence" value="ECO:0007669"/>
    <property type="project" value="UniProtKB-KW"/>
</dbReference>
<dbReference type="InterPro" id="IPR000086">
    <property type="entry name" value="NUDIX_hydrolase_dom"/>
</dbReference>
<reference evidence="19 20" key="1">
    <citation type="submission" date="2018-03" db="EMBL/GenBank/DDBJ databases">
        <title>Diversity of phytobeneficial traits revealed by whole-genome analysis of worldwide-isolated phenazine-producing Pseudomonas spp.</title>
        <authorList>
            <person name="Biessy A."/>
            <person name="Novinscak A."/>
            <person name="Blom J."/>
            <person name="Leger G."/>
            <person name="Thomashow L.S."/>
            <person name="Cazorla F.M."/>
            <person name="Josic D."/>
            <person name="Filion M."/>
        </authorList>
    </citation>
    <scope>NUCLEOTIDE SEQUENCE [LARGE SCALE GENOMIC DNA]</scope>
    <source>
        <strain evidence="19 20">ChPhzS24</strain>
    </source>
</reference>
<dbReference type="InterPro" id="IPR015797">
    <property type="entry name" value="NUDIX_hydrolase-like_dom_sf"/>
</dbReference>
<evidence type="ECO:0000313" key="19">
    <source>
        <dbReference type="EMBL" id="AZE27400.1"/>
    </source>
</evidence>
<proteinExistence type="inferred from homology"/>
<feature type="domain" description="Nudix hydrolase" evidence="18">
    <location>
        <begin position="1"/>
        <end position="125"/>
    </location>
</feature>
<dbReference type="Gene3D" id="3.90.79.10">
    <property type="entry name" value="Nucleoside Triphosphate Pyrophosphohydrolase"/>
    <property type="match status" value="1"/>
</dbReference>
<dbReference type="GO" id="GO:0006260">
    <property type="term" value="P:DNA replication"/>
    <property type="evidence" value="ECO:0007669"/>
    <property type="project" value="UniProtKB-KW"/>
</dbReference>
<dbReference type="PRINTS" id="PR00502">
    <property type="entry name" value="NUDIXFAMILY"/>
</dbReference>
<dbReference type="AlphaFoldDB" id="A0AAD0ZEP1"/>
<comment type="catalytic activity">
    <reaction evidence="10">
        <text>8-oxo-dGTP + H2O = 8-oxo-dGMP + diphosphate + H(+)</text>
        <dbReference type="Rhea" id="RHEA:31575"/>
        <dbReference type="ChEBI" id="CHEBI:15377"/>
        <dbReference type="ChEBI" id="CHEBI:15378"/>
        <dbReference type="ChEBI" id="CHEBI:33019"/>
        <dbReference type="ChEBI" id="CHEBI:63224"/>
        <dbReference type="ChEBI" id="CHEBI:77896"/>
        <dbReference type="EC" id="3.6.1.55"/>
    </reaction>
</comment>
<dbReference type="Pfam" id="PF00293">
    <property type="entry name" value="NUDIX"/>
    <property type="match status" value="1"/>
</dbReference>
<keyword evidence="7 17" id="KW-0378">Hydrolase</keyword>
<evidence type="ECO:0000256" key="3">
    <source>
        <dbReference type="ARBA" id="ARBA00022457"/>
    </source>
</evidence>
<evidence type="ECO:0000256" key="14">
    <source>
        <dbReference type="ARBA" id="ARBA00041592"/>
    </source>
</evidence>
<comment type="similarity">
    <text evidence="2 17">Belongs to the Nudix hydrolase family.</text>
</comment>
<gene>
    <name evidence="19" type="ORF">C4K07_0588</name>
</gene>
<name>A0AAD0ZEP1_9PSED</name>
<evidence type="ECO:0000259" key="18">
    <source>
        <dbReference type="PROSITE" id="PS51462"/>
    </source>
</evidence>
<evidence type="ECO:0000256" key="6">
    <source>
        <dbReference type="ARBA" id="ARBA00022763"/>
    </source>
</evidence>
<evidence type="ECO:0000313" key="20">
    <source>
        <dbReference type="Proteomes" id="UP000280455"/>
    </source>
</evidence>
<dbReference type="InterPro" id="IPR020476">
    <property type="entry name" value="Nudix_hydrolase"/>
</dbReference>
<dbReference type="InterPro" id="IPR020084">
    <property type="entry name" value="NUDIX_hydrolase_CS"/>
</dbReference>
<evidence type="ECO:0000256" key="11">
    <source>
        <dbReference type="ARBA" id="ARBA00036904"/>
    </source>
</evidence>
<organism evidence="19 20">
    <name type="scientific">Pseudomonas chlororaphis subsp. aureofaciens</name>
    <dbReference type="NCBI Taxonomy" id="587851"/>
    <lineage>
        <taxon>Bacteria</taxon>
        <taxon>Pseudomonadati</taxon>
        <taxon>Pseudomonadota</taxon>
        <taxon>Gammaproteobacteria</taxon>
        <taxon>Pseudomonadales</taxon>
        <taxon>Pseudomonadaceae</taxon>
        <taxon>Pseudomonas</taxon>
    </lineage>
</organism>
<evidence type="ECO:0000256" key="5">
    <source>
        <dbReference type="ARBA" id="ARBA00022723"/>
    </source>
</evidence>
<keyword evidence="8" id="KW-0460">Magnesium</keyword>
<dbReference type="GO" id="GO:0044716">
    <property type="term" value="F:8-oxo-GDP phosphatase activity"/>
    <property type="evidence" value="ECO:0007669"/>
    <property type="project" value="TreeGrafter"/>
</dbReference>
<evidence type="ECO:0000256" key="15">
    <source>
        <dbReference type="ARBA" id="ARBA00041979"/>
    </source>
</evidence>
<sequence>MFPVSIKGVLQSPEGLVVLMLNERDEWELPGGRIELGETAPQCLAREIEEELDVQVAVAEPLDSYLFEVIPGKHVFISTYRCRLLGGFVPTVSHEHKEIGLFAADQLPANLPQGYRDSIVKALGIRGSVMDSRPQIPRA</sequence>
<comment type="cofactor">
    <cofactor evidence="1">
        <name>Mg(2+)</name>
        <dbReference type="ChEBI" id="CHEBI:18420"/>
    </cofactor>
</comment>
<evidence type="ECO:0000256" key="12">
    <source>
        <dbReference type="ARBA" id="ARBA00038905"/>
    </source>
</evidence>
<dbReference type="GO" id="GO:0006281">
    <property type="term" value="P:DNA repair"/>
    <property type="evidence" value="ECO:0007669"/>
    <property type="project" value="UniProtKB-KW"/>
</dbReference>
<evidence type="ECO:0000256" key="10">
    <source>
        <dbReference type="ARBA" id="ARBA00035861"/>
    </source>
</evidence>
<evidence type="ECO:0000256" key="8">
    <source>
        <dbReference type="ARBA" id="ARBA00022842"/>
    </source>
</evidence>
<protein>
    <recommendedName>
        <fullName evidence="13">8-oxo-dGTP diphosphatase</fullName>
        <ecNumber evidence="12">3.6.1.55</ecNumber>
    </recommendedName>
    <alternativeName>
        <fullName evidence="16">7,8-dihydro-8-oxoguanine-triphosphatase</fullName>
    </alternativeName>
    <alternativeName>
        <fullName evidence="15">Mutator protein MutT</fullName>
    </alternativeName>
    <alternativeName>
        <fullName evidence="14">dGTP pyrophosphohydrolase</fullName>
    </alternativeName>
</protein>
<dbReference type="PANTHER" id="PTHR47707">
    <property type="entry name" value="8-OXO-DGTP DIPHOSPHATASE"/>
    <property type="match status" value="1"/>
</dbReference>
<evidence type="ECO:0000256" key="9">
    <source>
        <dbReference type="ARBA" id="ARBA00023204"/>
    </source>
</evidence>
<dbReference type="PROSITE" id="PS00893">
    <property type="entry name" value="NUDIX_BOX"/>
    <property type="match status" value="1"/>
</dbReference>
<evidence type="ECO:0000256" key="16">
    <source>
        <dbReference type="ARBA" id="ARBA00042798"/>
    </source>
</evidence>
<evidence type="ECO:0000256" key="17">
    <source>
        <dbReference type="RuleBase" id="RU003476"/>
    </source>
</evidence>
<dbReference type="GO" id="GO:0044715">
    <property type="term" value="F:8-oxo-dGDP phosphatase activity"/>
    <property type="evidence" value="ECO:0007669"/>
    <property type="project" value="TreeGrafter"/>
</dbReference>
<dbReference type="SUPFAM" id="SSF55811">
    <property type="entry name" value="Nudix"/>
    <property type="match status" value="1"/>
</dbReference>
<dbReference type="PANTHER" id="PTHR47707:SF1">
    <property type="entry name" value="NUDIX HYDROLASE FAMILY PROTEIN"/>
    <property type="match status" value="1"/>
</dbReference>
<dbReference type="Proteomes" id="UP000280455">
    <property type="component" value="Chromosome"/>
</dbReference>
<keyword evidence="4" id="KW-0235">DNA replication</keyword>
<keyword evidence="9" id="KW-0234">DNA repair</keyword>
<keyword evidence="3" id="KW-0515">Mutator protein</keyword>
<dbReference type="GO" id="GO:0035539">
    <property type="term" value="F:8-oxo-7,8-dihydrodeoxyguanosine triphosphate pyrophosphatase activity"/>
    <property type="evidence" value="ECO:0007669"/>
    <property type="project" value="UniProtKB-EC"/>
</dbReference>